<evidence type="ECO:0000256" key="3">
    <source>
        <dbReference type="ARBA" id="ARBA00022777"/>
    </source>
</evidence>
<dbReference type="PANTHER" id="PTHR43095:SF5">
    <property type="entry name" value="XYLULOSE KINASE"/>
    <property type="match status" value="1"/>
</dbReference>
<dbReference type="Proteomes" id="UP001225788">
    <property type="component" value="Plasmid unnamed1"/>
</dbReference>
<dbReference type="EC" id="2.7.1.-" evidence="7"/>
<organism evidence="7 8">
    <name type="scientific">Shinella oryzae</name>
    <dbReference type="NCBI Taxonomy" id="2871820"/>
    <lineage>
        <taxon>Bacteria</taxon>
        <taxon>Pseudomonadati</taxon>
        <taxon>Pseudomonadota</taxon>
        <taxon>Alphaproteobacteria</taxon>
        <taxon>Hyphomicrobiales</taxon>
        <taxon>Rhizobiaceae</taxon>
        <taxon>Shinella</taxon>
    </lineage>
</organism>
<evidence type="ECO:0000259" key="5">
    <source>
        <dbReference type="Pfam" id="PF00370"/>
    </source>
</evidence>
<dbReference type="CDD" id="cd07805">
    <property type="entry name" value="ASKHA_NBD_FGGY_CvXK-like"/>
    <property type="match status" value="1"/>
</dbReference>
<dbReference type="PIRSF" id="PIRSF000538">
    <property type="entry name" value="GlpK"/>
    <property type="match status" value="1"/>
</dbReference>
<reference evidence="7 8" key="1">
    <citation type="submission" date="2023-08" db="EMBL/GenBank/DDBJ databases">
        <title>Pathogen: clinical or host-associated sample.</title>
        <authorList>
            <person name="Hergert J."/>
            <person name="Casey R."/>
            <person name="Wagner J."/>
            <person name="Young E.L."/>
            <person name="Oakeson K.F."/>
        </authorList>
    </citation>
    <scope>NUCLEOTIDE SEQUENCE [LARGE SCALE GENOMIC DNA]</scope>
    <source>
        <strain evidence="7 8">UPHL-collab-2</strain>
        <plasmid evidence="7 8">unnamed1</plasmid>
    </source>
</reference>
<dbReference type="InterPro" id="IPR018483">
    <property type="entry name" value="Carb_kinase_FGGY_CS"/>
</dbReference>
<keyword evidence="2 4" id="KW-0808">Transferase</keyword>
<comment type="similarity">
    <text evidence="1 4">Belongs to the FGGY kinase family.</text>
</comment>
<evidence type="ECO:0000313" key="8">
    <source>
        <dbReference type="Proteomes" id="UP001225788"/>
    </source>
</evidence>
<evidence type="ECO:0000256" key="4">
    <source>
        <dbReference type="RuleBase" id="RU003733"/>
    </source>
</evidence>
<sequence>MDCVIACDLGTGGVKSAVFGADGVCLAESVVAYETFYPAPGRHEQRPLDWWNSVTSSIRTLLARPEVEASRIRGISISGHSLGCVPLDADGELLQHSVPIWSDGRAQAEAEAFFARYNYDLWYETTGNGFPAPLYTLFKVLWLRRHLPAVFNATHTITGTKDYINFRLTGRLVTDPSYASGTGVYDLAAGSYSGAILDASGIDASLFAEILPSTAVVGKLLPDVAAALGLPHDVQVMAGGVDNSCMALGSRTFHDGDIFCSMGSSSWLTIACKAPLLDRHVRPYSFAHVVPGLCISATSIFSSGTAVNWVRDILMSDVASSARAEARDVYQALADLAQEAQPGSGGLLFVPTLGGGTSLEGGPAVRGAFVGLDLGHGRPEIMRATFEGIALALRVALDALRKMTEVSDEIVIVGGGARSALWRQIFADIFDCRIVKTVVDQQAAALGAAALAFVGLGIWRDFEPIVGLHAVEHAHSPDPAGASLVERQRSAFLVAMQQQQTIAVALSALR</sequence>
<keyword evidence="3 4" id="KW-0418">Kinase</keyword>
<dbReference type="Pfam" id="PF00370">
    <property type="entry name" value="FGGY_N"/>
    <property type="match status" value="1"/>
</dbReference>
<proteinExistence type="inferred from homology"/>
<dbReference type="Gene3D" id="3.30.420.40">
    <property type="match status" value="2"/>
</dbReference>
<dbReference type="InterPro" id="IPR018484">
    <property type="entry name" value="FGGY_N"/>
</dbReference>
<dbReference type="GO" id="GO:0016301">
    <property type="term" value="F:kinase activity"/>
    <property type="evidence" value="ECO:0007669"/>
    <property type="project" value="UniProtKB-KW"/>
</dbReference>
<dbReference type="RefSeq" id="WP_306160990.1">
    <property type="nucleotide sequence ID" value="NZ_CP132315.1"/>
</dbReference>
<dbReference type="PROSITE" id="PS00445">
    <property type="entry name" value="FGGY_KINASES_2"/>
    <property type="match status" value="1"/>
</dbReference>
<feature type="domain" description="Carbohydrate kinase FGGY N-terminal" evidence="5">
    <location>
        <begin position="4"/>
        <end position="249"/>
    </location>
</feature>
<gene>
    <name evidence="7" type="ORF">Q9315_21470</name>
</gene>
<dbReference type="SUPFAM" id="SSF53067">
    <property type="entry name" value="Actin-like ATPase domain"/>
    <property type="match status" value="2"/>
</dbReference>
<geneLocation type="plasmid" evidence="7 8">
    <name>unnamed1</name>
</geneLocation>
<evidence type="ECO:0000256" key="1">
    <source>
        <dbReference type="ARBA" id="ARBA00009156"/>
    </source>
</evidence>
<dbReference type="Pfam" id="PF02782">
    <property type="entry name" value="FGGY_C"/>
    <property type="match status" value="1"/>
</dbReference>
<evidence type="ECO:0000256" key="2">
    <source>
        <dbReference type="ARBA" id="ARBA00022679"/>
    </source>
</evidence>
<accession>A0ABY9K845</accession>
<keyword evidence="7" id="KW-0614">Plasmid</keyword>
<dbReference type="InterPro" id="IPR043129">
    <property type="entry name" value="ATPase_NBD"/>
</dbReference>
<dbReference type="InterPro" id="IPR000577">
    <property type="entry name" value="Carb_kinase_FGGY"/>
</dbReference>
<name>A0ABY9K845_9HYPH</name>
<dbReference type="InterPro" id="IPR050406">
    <property type="entry name" value="FGGY_Carb_Kinase"/>
</dbReference>
<evidence type="ECO:0000313" key="7">
    <source>
        <dbReference type="EMBL" id="WLS04767.1"/>
    </source>
</evidence>
<keyword evidence="8" id="KW-1185">Reference proteome</keyword>
<dbReference type="PANTHER" id="PTHR43095">
    <property type="entry name" value="SUGAR KINASE"/>
    <property type="match status" value="1"/>
</dbReference>
<protein>
    <submittedName>
        <fullName evidence="7">FGGY-family carbohydrate kinase</fullName>
        <ecNumber evidence="7">2.7.1.-</ecNumber>
    </submittedName>
</protein>
<evidence type="ECO:0000259" key="6">
    <source>
        <dbReference type="Pfam" id="PF02782"/>
    </source>
</evidence>
<dbReference type="InterPro" id="IPR018485">
    <property type="entry name" value="FGGY_C"/>
</dbReference>
<feature type="domain" description="Carbohydrate kinase FGGY C-terminal" evidence="6">
    <location>
        <begin position="260"/>
        <end position="455"/>
    </location>
</feature>
<dbReference type="EMBL" id="CP132315">
    <property type="protein sequence ID" value="WLS04767.1"/>
    <property type="molecule type" value="Genomic_DNA"/>
</dbReference>